<name>A0A151CET2_9BACT</name>
<keyword evidence="2" id="KW-1185">Reference proteome</keyword>
<sequence>MKTALYTKRLFLLAFFVIIAANIAILTNVVLNRSSEQKREITLTERELSMWPYRLHRENSSLSLLLNWRALDIDEKRRDSYYYGRQPVWFDENKLGELGFDVTEAYPRPGTDSVFFKRPLTKEVYIVLEYNGEAYKKSLERAQQNLKEQEELWHASGNDIRLRKSVEEARERVKCEQRAKSRLFAIDAGTDAEMLKDTYADPSRFIIAKGIVRPQYNDKNKKVYGRIVTLSIREIQVPLEFRHLFDAFTSKKSLLRQKKCTAPRYRAVVAYGSHDEPWIVDVKIEALD</sequence>
<accession>A0A151CET2</accession>
<dbReference type="InterPro" id="IPR032249">
    <property type="entry name" value="DUF4824"/>
</dbReference>
<dbReference type="OrthoDB" id="8557961at2"/>
<dbReference type="EMBL" id="LNKT01000056">
    <property type="protein sequence ID" value="KYJ85989.1"/>
    <property type="molecule type" value="Genomic_DNA"/>
</dbReference>
<proteinExistence type="predicted"/>
<evidence type="ECO:0000313" key="2">
    <source>
        <dbReference type="Proteomes" id="UP000075359"/>
    </source>
</evidence>
<comment type="caution">
    <text evidence="1">The sequence shown here is derived from an EMBL/GenBank/DDBJ whole genome shotgun (WGS) entry which is preliminary data.</text>
</comment>
<dbReference type="RefSeq" id="WP_067332010.1">
    <property type="nucleotide sequence ID" value="NZ_LNKT01000056.1"/>
</dbReference>
<evidence type="ECO:0000313" key="1">
    <source>
        <dbReference type="EMBL" id="KYJ85989.1"/>
    </source>
</evidence>
<dbReference type="Pfam" id="PF16106">
    <property type="entry name" value="DUF4824"/>
    <property type="match status" value="1"/>
</dbReference>
<reference evidence="1 2" key="1">
    <citation type="submission" date="2015-11" db="EMBL/GenBank/DDBJ databases">
        <title>Draft genome of Sulfurovum riftiae 1812E, a member of the Epsilonproteobacteria isolated from the tube of the deep-sea hydrothermal vent tubewom Riftia pachyptila.</title>
        <authorList>
            <person name="Vetriani C."/>
            <person name="Giovannelli D."/>
        </authorList>
    </citation>
    <scope>NUCLEOTIDE SEQUENCE [LARGE SCALE GENOMIC DNA]</scope>
    <source>
        <strain evidence="1 2">1812E</strain>
    </source>
</reference>
<dbReference type="STRING" id="1630136.AS592_05230"/>
<organism evidence="1 2">
    <name type="scientific">Sulfurovum riftiae</name>
    <dbReference type="NCBI Taxonomy" id="1630136"/>
    <lineage>
        <taxon>Bacteria</taxon>
        <taxon>Pseudomonadati</taxon>
        <taxon>Campylobacterota</taxon>
        <taxon>Epsilonproteobacteria</taxon>
        <taxon>Campylobacterales</taxon>
        <taxon>Sulfurovaceae</taxon>
        <taxon>Sulfurovum</taxon>
    </lineage>
</organism>
<gene>
    <name evidence="1" type="ORF">AS592_05230</name>
</gene>
<dbReference type="AlphaFoldDB" id="A0A151CET2"/>
<protein>
    <submittedName>
        <fullName evidence="1">Uncharacterized protein</fullName>
    </submittedName>
</protein>
<dbReference type="Proteomes" id="UP000075359">
    <property type="component" value="Unassembled WGS sequence"/>
</dbReference>